<dbReference type="Proteomes" id="UP000316916">
    <property type="component" value="Unassembled WGS sequence"/>
</dbReference>
<name>A0A521ER83_9FLAO</name>
<keyword evidence="1" id="KW-0540">Nuclease</keyword>
<keyword evidence="1" id="KW-0378">Hydrolase</keyword>
<protein>
    <submittedName>
        <fullName evidence="1">HNH endonuclease</fullName>
    </submittedName>
</protein>
<dbReference type="RefSeq" id="WP_142719190.1">
    <property type="nucleotide sequence ID" value="NZ_FXTC01000009.1"/>
</dbReference>
<proteinExistence type="predicted"/>
<dbReference type="EMBL" id="FXTC01000009">
    <property type="protein sequence ID" value="SMO86407.1"/>
    <property type="molecule type" value="Genomic_DNA"/>
</dbReference>
<evidence type="ECO:0000313" key="2">
    <source>
        <dbReference type="Proteomes" id="UP000316916"/>
    </source>
</evidence>
<accession>A0A521ER83</accession>
<reference evidence="1 2" key="1">
    <citation type="submission" date="2017-05" db="EMBL/GenBank/DDBJ databases">
        <authorList>
            <person name="Varghese N."/>
            <person name="Submissions S."/>
        </authorList>
    </citation>
    <scope>NUCLEOTIDE SEQUENCE [LARGE SCALE GENOMIC DNA]</scope>
    <source>
        <strain evidence="1 2">DSM 29371</strain>
    </source>
</reference>
<evidence type="ECO:0000313" key="1">
    <source>
        <dbReference type="EMBL" id="SMO86407.1"/>
    </source>
</evidence>
<dbReference type="GO" id="GO:0004519">
    <property type="term" value="F:endonuclease activity"/>
    <property type="evidence" value="ECO:0007669"/>
    <property type="project" value="UniProtKB-KW"/>
</dbReference>
<dbReference type="Gene3D" id="1.10.30.50">
    <property type="match status" value="1"/>
</dbReference>
<dbReference type="AlphaFoldDB" id="A0A521ER83"/>
<gene>
    <name evidence="1" type="ORF">SAMN06265171_109137</name>
</gene>
<keyword evidence="1" id="KW-0255">Endonuclease</keyword>
<sequence>MINIIPTKEAIDFHESKISIFFEKIISDGYILRNRKQKKLPDTFIRFLSDYKEDLISGTPQRLQEINEEFKKKHFSNYHKDLIKSTFIQTGYTNFQKNHAKEFLSKLNIDSCVYCNRNYTLDIVKNRTRAELDHWFPKESHYVLALSFYNLIPSCHSCNHIKHNNSPEGGWENAIININHPYSKDTNQSFTFNYILKDLKTPKTITRYNETNLKVKKTLDFNKTREIYDTHSDRELIDLYNLRYKYSDNYLKILIDSFQNFTTKHEAYKLLFGIEVEEKDYHKRPFSKFKKDIIDELLKNTY</sequence>
<organism evidence="1 2">
    <name type="scientific">Chryseobacterium rhizoplanae</name>
    <dbReference type="NCBI Taxonomy" id="1609531"/>
    <lineage>
        <taxon>Bacteria</taxon>
        <taxon>Pseudomonadati</taxon>
        <taxon>Bacteroidota</taxon>
        <taxon>Flavobacteriia</taxon>
        <taxon>Flavobacteriales</taxon>
        <taxon>Weeksellaceae</taxon>
        <taxon>Chryseobacterium group</taxon>
        <taxon>Chryseobacterium</taxon>
    </lineage>
</organism>
<keyword evidence="2" id="KW-1185">Reference proteome</keyword>